<dbReference type="PANTHER" id="PTHR37464">
    <property type="entry name" value="BLL2463 PROTEIN"/>
    <property type="match status" value="1"/>
</dbReference>
<dbReference type="AlphaFoldDB" id="A0A0S8GGG0"/>
<evidence type="ECO:0000259" key="2">
    <source>
        <dbReference type="Pfam" id="PF07584"/>
    </source>
</evidence>
<dbReference type="NCBIfam" id="TIGR02226">
    <property type="entry name" value="two_anch"/>
    <property type="match status" value="1"/>
</dbReference>
<gene>
    <name evidence="3" type="ORF">AMJ87_06505</name>
</gene>
<evidence type="ECO:0000256" key="1">
    <source>
        <dbReference type="SAM" id="Phobius"/>
    </source>
</evidence>
<proteinExistence type="predicted"/>
<feature type="domain" description="Aerotolerance regulator N-terminal" evidence="2">
    <location>
        <begin position="1"/>
        <end position="76"/>
    </location>
</feature>
<protein>
    <recommendedName>
        <fullName evidence="2">Aerotolerance regulator N-terminal domain-containing protein</fullName>
    </recommendedName>
</protein>
<feature type="transmembrane region" description="Helical" evidence="1">
    <location>
        <begin position="56"/>
        <end position="73"/>
    </location>
</feature>
<evidence type="ECO:0000313" key="3">
    <source>
        <dbReference type="EMBL" id="KPK71824.1"/>
    </source>
</evidence>
<reference evidence="3 4" key="1">
    <citation type="journal article" date="2015" name="Microbiome">
        <title>Genomic resolution of linkages in carbon, nitrogen, and sulfur cycling among widespread estuary sediment bacteria.</title>
        <authorList>
            <person name="Baker B.J."/>
            <person name="Lazar C.S."/>
            <person name="Teske A.P."/>
            <person name="Dick G.J."/>
        </authorList>
    </citation>
    <scope>NUCLEOTIDE SEQUENCE [LARGE SCALE GENOMIC DNA]</scope>
    <source>
        <strain evidence="3">SM23_60</strain>
    </source>
</reference>
<name>A0A0S8GGG0_UNCW3</name>
<evidence type="ECO:0000313" key="4">
    <source>
        <dbReference type="Proteomes" id="UP000051096"/>
    </source>
</evidence>
<dbReference type="InterPro" id="IPR024163">
    <property type="entry name" value="Aerotolerance_reg_N"/>
</dbReference>
<feature type="transmembrane region" description="Helical" evidence="1">
    <location>
        <begin position="6"/>
        <end position="25"/>
    </location>
</feature>
<keyword evidence="1" id="KW-0812">Transmembrane</keyword>
<accession>A0A0S8GGG0</accession>
<keyword evidence="1" id="KW-0472">Membrane</keyword>
<dbReference type="EMBL" id="LJUO01000052">
    <property type="protein sequence ID" value="KPK71824.1"/>
    <property type="molecule type" value="Genomic_DNA"/>
</dbReference>
<dbReference type="PANTHER" id="PTHR37464:SF1">
    <property type="entry name" value="BLL2463 PROTEIN"/>
    <property type="match status" value="1"/>
</dbReference>
<sequence>MTFLYPLYLLGIALTAIPIVIHLWFRKRLKRVPFSTLQFLKRTEAKRFGWLRLREILTLVLRCLIILFLFLSLSRPRLTSVLLGAGRSASVVLMLDNSYSMGYGNNFARAQETAHTIIARYSPKSEFFVAPLCNLDQRDSLVPRAGVSKTSAHKLIEDITLSHHTGTIRDALSGLDFSEHRYPLEYIYIGDGQEHNFMEFPAELGGARFNWLEVPLGSNVVITHVSLKDPIAVPLDQYTLLVEVTNHSPRTWRGTTALEADDYRREKECIIESDGTVRVEFLIPTTLRHGTVTVYDDSLTIDNTYYFSKSPAKQLSILIVGDDDFLRSALSTSQHARAPFRVESVEDLGTADLRNYDVIVLNGIREISESARIKLDNFRTQTEKAVIIFLGESVGNVLQSFVAPCCTVDTLLLPRGYVTLDWIDYSDPTFEVFVGTTTLLNARFYRVQKVTPRSKVIARVTGNHPFIIKHDNLVVITAPVTPDATDLIYTAAFVPMLYRLTTSSIGVSYDKELLLGETVTGAQTTRAPTGALVPDSSVLQTPGFYSVDGHIVGVNVVPEEGRVKKLGTESATALAISKISIERDAAGSDLSTILLYCALGAFVLELLLLAL</sequence>
<dbReference type="InterPro" id="IPR011933">
    <property type="entry name" value="Double_TM_dom"/>
</dbReference>
<comment type="caution">
    <text evidence="3">The sequence shown here is derived from an EMBL/GenBank/DDBJ whole genome shotgun (WGS) entry which is preliminary data.</text>
</comment>
<keyword evidence="1" id="KW-1133">Transmembrane helix</keyword>
<dbReference type="Proteomes" id="UP000051096">
    <property type="component" value="Unassembled WGS sequence"/>
</dbReference>
<organism evidence="3 4">
    <name type="scientific">candidate division WOR_3 bacterium SM23_60</name>
    <dbReference type="NCBI Taxonomy" id="1703780"/>
    <lineage>
        <taxon>Bacteria</taxon>
        <taxon>Bacteria division WOR-3</taxon>
    </lineage>
</organism>
<dbReference type="Pfam" id="PF07584">
    <property type="entry name" value="BatA"/>
    <property type="match status" value="1"/>
</dbReference>